<dbReference type="GO" id="GO:0005886">
    <property type="term" value="C:plasma membrane"/>
    <property type="evidence" value="ECO:0007669"/>
    <property type="project" value="UniProtKB-SubCell"/>
</dbReference>
<sequence length="304" mass="34475">MCADEQTLTSFGLEILRNDSLANYASTLLDLRIQDALGLREIQANALKECKKIRTLHITRAPKLKKITEGVFDAHFPSFKMLRIAHSGLEVIPNMNLLNTDPTIIAMIDFDSNNIKNITSSSVKVKAENLILDHNDIEVIEDWSFHDSQIANLSLKGNKRLRLISEDAFTGLKNLRTLDVSQTAIRKLPTHGLSGLEVLKMKDTSAMWEFPSVLHFPEIKEAYLTYPYHCCAFKFPVTHDPWEFSRLQSLRKDLHKRYCASTTPEDTSTVEEITEPTIQKRSVSKAPLGEHNNEGINICSILKR</sequence>
<dbReference type="InterPro" id="IPR032675">
    <property type="entry name" value="LRR_dom_sf"/>
</dbReference>
<keyword evidence="5" id="KW-0807">Transducer</keyword>
<keyword evidence="4" id="KW-0675">Receptor</keyword>
<protein>
    <submittedName>
        <fullName evidence="6">G_PROTEIN_RECEP_F1_2 domain-containing protein</fullName>
    </submittedName>
</protein>
<proteinExistence type="predicted"/>
<evidence type="ECO:0000256" key="3">
    <source>
        <dbReference type="ARBA" id="ARBA00023040"/>
    </source>
</evidence>
<reference evidence="6 7" key="1">
    <citation type="submission" date="2021-06" db="EMBL/GenBank/DDBJ databases">
        <title>Caerostris darwini draft genome.</title>
        <authorList>
            <person name="Kono N."/>
            <person name="Arakawa K."/>
        </authorList>
    </citation>
    <scope>NUCLEOTIDE SEQUENCE [LARGE SCALE GENOMIC DNA]</scope>
</reference>
<organism evidence="6 7">
    <name type="scientific">Caerostris darwini</name>
    <dbReference type="NCBI Taxonomy" id="1538125"/>
    <lineage>
        <taxon>Eukaryota</taxon>
        <taxon>Metazoa</taxon>
        <taxon>Ecdysozoa</taxon>
        <taxon>Arthropoda</taxon>
        <taxon>Chelicerata</taxon>
        <taxon>Arachnida</taxon>
        <taxon>Araneae</taxon>
        <taxon>Araneomorphae</taxon>
        <taxon>Entelegynae</taxon>
        <taxon>Araneoidea</taxon>
        <taxon>Araneidae</taxon>
        <taxon>Caerostris</taxon>
    </lineage>
</organism>
<gene>
    <name evidence="6" type="ORF">CDAR_513961</name>
</gene>
<dbReference type="Proteomes" id="UP001054837">
    <property type="component" value="Unassembled WGS sequence"/>
</dbReference>
<comment type="subcellular location">
    <subcellularLocation>
        <location evidence="1">Cell membrane</location>
        <topology evidence="1">Multi-pass membrane protein</topology>
    </subcellularLocation>
</comment>
<dbReference type="InterPro" id="IPR001611">
    <property type="entry name" value="Leu-rich_rpt"/>
</dbReference>
<evidence type="ECO:0000256" key="4">
    <source>
        <dbReference type="ARBA" id="ARBA00023170"/>
    </source>
</evidence>
<dbReference type="Pfam" id="PF13855">
    <property type="entry name" value="LRR_8"/>
    <property type="match status" value="1"/>
</dbReference>
<dbReference type="GO" id="GO:0007189">
    <property type="term" value="P:adenylate cyclase-activating G protein-coupled receptor signaling pathway"/>
    <property type="evidence" value="ECO:0007669"/>
    <property type="project" value="TreeGrafter"/>
</dbReference>
<dbReference type="PANTHER" id="PTHR24372:SF74">
    <property type="entry name" value="LP13728P"/>
    <property type="match status" value="1"/>
</dbReference>
<evidence type="ECO:0000313" key="7">
    <source>
        <dbReference type="Proteomes" id="UP001054837"/>
    </source>
</evidence>
<dbReference type="PANTHER" id="PTHR24372">
    <property type="entry name" value="GLYCOPROTEIN HORMONE RECEPTOR"/>
    <property type="match status" value="1"/>
</dbReference>
<dbReference type="GO" id="GO:0008528">
    <property type="term" value="F:G protein-coupled peptide receptor activity"/>
    <property type="evidence" value="ECO:0007669"/>
    <property type="project" value="TreeGrafter"/>
</dbReference>
<evidence type="ECO:0000313" key="6">
    <source>
        <dbReference type="EMBL" id="GIY83147.1"/>
    </source>
</evidence>
<dbReference type="SUPFAM" id="SSF52058">
    <property type="entry name" value="L domain-like"/>
    <property type="match status" value="1"/>
</dbReference>
<keyword evidence="7" id="KW-1185">Reference proteome</keyword>
<evidence type="ECO:0000256" key="5">
    <source>
        <dbReference type="ARBA" id="ARBA00023224"/>
    </source>
</evidence>
<keyword evidence="2" id="KW-0472">Membrane</keyword>
<keyword evidence="3" id="KW-0297">G-protein coupled receptor</keyword>
<dbReference type="AlphaFoldDB" id="A0AAV4WKH6"/>
<dbReference type="Gene3D" id="3.80.10.10">
    <property type="entry name" value="Ribonuclease Inhibitor"/>
    <property type="match status" value="1"/>
</dbReference>
<comment type="caution">
    <text evidence="6">The sequence shown here is derived from an EMBL/GenBank/DDBJ whole genome shotgun (WGS) entry which is preliminary data.</text>
</comment>
<dbReference type="InterPro" id="IPR026906">
    <property type="entry name" value="LRR_5"/>
</dbReference>
<accession>A0AAV4WKH6</accession>
<dbReference type="GO" id="GO:0009755">
    <property type="term" value="P:hormone-mediated signaling pathway"/>
    <property type="evidence" value="ECO:0007669"/>
    <property type="project" value="TreeGrafter"/>
</dbReference>
<dbReference type="EMBL" id="BPLQ01014785">
    <property type="protein sequence ID" value="GIY83147.1"/>
    <property type="molecule type" value="Genomic_DNA"/>
</dbReference>
<dbReference type="Pfam" id="PF13306">
    <property type="entry name" value="LRR_5"/>
    <property type="match status" value="1"/>
</dbReference>
<name>A0AAV4WKH6_9ARAC</name>
<keyword evidence="2" id="KW-1003">Cell membrane</keyword>
<evidence type="ECO:0000256" key="1">
    <source>
        <dbReference type="ARBA" id="ARBA00004651"/>
    </source>
</evidence>
<evidence type="ECO:0000256" key="2">
    <source>
        <dbReference type="ARBA" id="ARBA00022475"/>
    </source>
</evidence>